<dbReference type="InterPro" id="IPR050525">
    <property type="entry name" value="ECM_Assembly_Org"/>
</dbReference>
<dbReference type="CDD" id="cd00198">
    <property type="entry name" value="vWFA"/>
    <property type="match status" value="1"/>
</dbReference>
<dbReference type="SUPFAM" id="SSF53300">
    <property type="entry name" value="vWA-like"/>
    <property type="match status" value="1"/>
</dbReference>
<dbReference type="SMART" id="SM00327">
    <property type="entry name" value="VWA"/>
    <property type="match status" value="1"/>
</dbReference>
<dbReference type="Pfam" id="PF00092">
    <property type="entry name" value="VWA"/>
    <property type="match status" value="1"/>
</dbReference>
<gene>
    <name evidence="2" type="ORF">PBV87_20675</name>
</gene>
<dbReference type="RefSeq" id="WP_271013569.1">
    <property type="nucleotide sequence ID" value="NZ_JAQIFT010000068.1"/>
</dbReference>
<organism evidence="2 3">
    <name type="scientific">Holtiella tumoricola</name>
    <dbReference type="NCBI Taxonomy" id="3018743"/>
    <lineage>
        <taxon>Bacteria</taxon>
        <taxon>Bacillati</taxon>
        <taxon>Bacillota</taxon>
        <taxon>Clostridia</taxon>
        <taxon>Lachnospirales</taxon>
        <taxon>Cellulosilyticaceae</taxon>
        <taxon>Holtiella</taxon>
    </lineage>
</organism>
<evidence type="ECO:0000259" key="1">
    <source>
        <dbReference type="PROSITE" id="PS50234"/>
    </source>
</evidence>
<dbReference type="InterPro" id="IPR036465">
    <property type="entry name" value="vWFA_dom_sf"/>
</dbReference>
<dbReference type="PANTHER" id="PTHR24020">
    <property type="entry name" value="COLLAGEN ALPHA"/>
    <property type="match status" value="1"/>
</dbReference>
<sequence>MGISVATKTITPTSITCKEKAQITLALNAAPDITTNPVDIMLVLDRSGSMGGTPIAQLKLAAHQFVTIIQEATNPGDPSQIGAPSRIGIVSFADNATLDTAFTRNVNTLNTAIEALVAGGNTNHKEAFELATAQYTPPLTPPNKKIMIMFTDGETTTGGNADPAAAAARAQGIEIYAIGLGSVNPTNLNNWASDPDSTHVLIAPTPADLKQAFEDLAANITKPGATNITVVDTVEDEFEILPPITHIEPSTTTASYTISGKSITWKLDVLGKSTTEAATLSFYVGYLGSTSATLPVNRTVTYTDTEGNQVNFTPNVTEITITCNPTCCEGCDVDTFESIYLDPCEEEVHTPPVEAVVKPNGRRLFVHLHATACQEKDLNVAVLLSEVTRDASGNLIAETPYATKVVRIPATGTTTDNMCHDRECNCVEFAINDDSTTQCGQREFRVRTKAHHVYAQTPTTPCPCTCPITTP</sequence>
<dbReference type="PRINTS" id="PR00453">
    <property type="entry name" value="VWFADOMAIN"/>
</dbReference>
<name>A0AA42J2Q8_9FIRM</name>
<dbReference type="EMBL" id="JAQIFT010000068">
    <property type="protein sequence ID" value="MDA3733892.1"/>
    <property type="molecule type" value="Genomic_DNA"/>
</dbReference>
<proteinExistence type="predicted"/>
<dbReference type="InterPro" id="IPR002035">
    <property type="entry name" value="VWF_A"/>
</dbReference>
<dbReference type="Gene3D" id="3.40.50.410">
    <property type="entry name" value="von Willebrand factor, type A domain"/>
    <property type="match status" value="1"/>
</dbReference>
<dbReference type="Proteomes" id="UP001169242">
    <property type="component" value="Unassembled WGS sequence"/>
</dbReference>
<evidence type="ECO:0000313" key="3">
    <source>
        <dbReference type="Proteomes" id="UP001169242"/>
    </source>
</evidence>
<protein>
    <submittedName>
        <fullName evidence="2">VWA domain-containing protein</fullName>
    </submittedName>
</protein>
<reference evidence="2" key="1">
    <citation type="journal article" date="2023" name="Int. J. Syst. Evol. Microbiol.">
        <title>&lt;i&gt;Holtiella tumoricola&lt;/i&gt; gen. nov. sp. nov., isolated from a human clinical sample.</title>
        <authorList>
            <person name="Allen-Vercoe E."/>
            <person name="Daigneault M.C."/>
            <person name="Vancuren S.J."/>
            <person name="Cochrane K."/>
            <person name="O'Neal L.L."/>
            <person name="Sankaranarayanan K."/>
            <person name="Lawson P.A."/>
        </authorList>
    </citation>
    <scope>NUCLEOTIDE SEQUENCE</scope>
    <source>
        <strain evidence="2">CC70A</strain>
    </source>
</reference>
<accession>A0AA42J2Q8</accession>
<feature type="domain" description="VWFA" evidence="1">
    <location>
        <begin position="39"/>
        <end position="216"/>
    </location>
</feature>
<keyword evidence="3" id="KW-1185">Reference proteome</keyword>
<comment type="caution">
    <text evidence="2">The sequence shown here is derived from an EMBL/GenBank/DDBJ whole genome shotgun (WGS) entry which is preliminary data.</text>
</comment>
<dbReference type="PROSITE" id="PS50234">
    <property type="entry name" value="VWFA"/>
    <property type="match status" value="1"/>
</dbReference>
<dbReference type="AlphaFoldDB" id="A0AA42J2Q8"/>
<evidence type="ECO:0000313" key="2">
    <source>
        <dbReference type="EMBL" id="MDA3733892.1"/>
    </source>
</evidence>